<accession>F0SJG0</accession>
<dbReference type="STRING" id="756272.Plabr_3175"/>
<proteinExistence type="predicted"/>
<evidence type="ECO:0000313" key="3">
    <source>
        <dbReference type="Proteomes" id="UP000006860"/>
    </source>
</evidence>
<name>F0SJG0_RUBBR</name>
<dbReference type="eggNOG" id="ENOG502ZBFU">
    <property type="taxonomic scope" value="Bacteria"/>
</dbReference>
<dbReference type="EMBL" id="CP002546">
    <property type="protein sequence ID" value="ADY60772.1"/>
    <property type="molecule type" value="Genomic_DNA"/>
</dbReference>
<dbReference type="OrthoDB" id="265387at2"/>
<keyword evidence="1" id="KW-0732">Signal</keyword>
<feature type="chain" id="PRO_5003258602" description="Signal peptide-domain containing protein" evidence="1">
    <location>
        <begin position="26"/>
        <end position="305"/>
    </location>
</feature>
<reference evidence="3" key="1">
    <citation type="submission" date="2011-02" db="EMBL/GenBank/DDBJ databases">
        <title>The complete genome of Planctomyces brasiliensis DSM 5305.</title>
        <authorList>
            <person name="Lucas S."/>
            <person name="Copeland A."/>
            <person name="Lapidus A."/>
            <person name="Bruce D."/>
            <person name="Goodwin L."/>
            <person name="Pitluck S."/>
            <person name="Kyrpides N."/>
            <person name="Mavromatis K."/>
            <person name="Pagani I."/>
            <person name="Ivanova N."/>
            <person name="Ovchinnikova G."/>
            <person name="Lu M."/>
            <person name="Detter J.C."/>
            <person name="Han C."/>
            <person name="Land M."/>
            <person name="Hauser L."/>
            <person name="Markowitz V."/>
            <person name="Cheng J.-F."/>
            <person name="Hugenholtz P."/>
            <person name="Woyke T."/>
            <person name="Wu D."/>
            <person name="Tindall B."/>
            <person name="Pomrenke H.G."/>
            <person name="Brambilla E."/>
            <person name="Klenk H.-P."/>
            <person name="Eisen J.A."/>
        </authorList>
    </citation>
    <scope>NUCLEOTIDE SEQUENCE [LARGE SCALE GENOMIC DNA]</scope>
    <source>
        <strain evidence="3">ATCC 49424 / DSM 5305 / JCM 21570 / NBRC 103401 / IFAM 1448</strain>
    </source>
</reference>
<evidence type="ECO:0008006" key="4">
    <source>
        <dbReference type="Google" id="ProtNLM"/>
    </source>
</evidence>
<dbReference type="Proteomes" id="UP000006860">
    <property type="component" value="Chromosome"/>
</dbReference>
<evidence type="ECO:0000313" key="2">
    <source>
        <dbReference type="EMBL" id="ADY60772.1"/>
    </source>
</evidence>
<gene>
    <name evidence="2" type="ordered locus">Plabr_3175</name>
</gene>
<sequence>MNVIRFLIGSMLFLILAAPPLSVFADGPAEQRGLTLEWQEQESHGPRSNTWLVIHGDGLPAPIRIHYLEAYVRPNSTDEDWLKSIFGHRTELVAMSDDGRCLRVKDTLSNGLVVDHVITAGVDEVDFRLTATNPTEKTSQAHWAQPCVRVGEFTGTGPEQTSDAYAYLAKSFVFLNNELVRMPTPEWALKARYNPGQVWCPQNVPRSDVNPRPLSPLVPSNGLIGCFNADESKILALAFEPYQELFQGVARCLHSDFRLGEIKPGETVQIHGKLYVVENDVPALLKRYQKDFPQHVANAEASDRE</sequence>
<feature type="signal peptide" evidence="1">
    <location>
        <begin position="1"/>
        <end position="25"/>
    </location>
</feature>
<protein>
    <recommendedName>
        <fullName evidence="4">Signal peptide-domain containing protein</fullName>
    </recommendedName>
</protein>
<dbReference type="KEGG" id="pbs:Plabr_3175"/>
<keyword evidence="3" id="KW-1185">Reference proteome</keyword>
<organism evidence="2 3">
    <name type="scientific">Rubinisphaera brasiliensis (strain ATCC 49424 / DSM 5305 / JCM 21570 / IAM 15109 / NBRC 103401 / IFAM 1448)</name>
    <name type="common">Planctomyces brasiliensis</name>
    <dbReference type="NCBI Taxonomy" id="756272"/>
    <lineage>
        <taxon>Bacteria</taxon>
        <taxon>Pseudomonadati</taxon>
        <taxon>Planctomycetota</taxon>
        <taxon>Planctomycetia</taxon>
        <taxon>Planctomycetales</taxon>
        <taxon>Planctomycetaceae</taxon>
        <taxon>Rubinisphaera</taxon>
    </lineage>
</organism>
<dbReference type="HOGENOM" id="CLU_911799_0_0_0"/>
<dbReference type="RefSeq" id="WP_013629493.1">
    <property type="nucleotide sequence ID" value="NC_015174.1"/>
</dbReference>
<evidence type="ECO:0000256" key="1">
    <source>
        <dbReference type="SAM" id="SignalP"/>
    </source>
</evidence>
<dbReference type="AlphaFoldDB" id="F0SJG0"/>